<reference evidence="2" key="1">
    <citation type="journal article" date="2019" name="Int. J. Syst. Evol. Microbiol.">
        <title>The Global Catalogue of Microorganisms (GCM) 10K type strain sequencing project: providing services to taxonomists for standard genome sequencing and annotation.</title>
        <authorList>
            <consortium name="The Broad Institute Genomics Platform"/>
            <consortium name="The Broad Institute Genome Sequencing Center for Infectious Disease"/>
            <person name="Wu L."/>
            <person name="Ma J."/>
        </authorList>
    </citation>
    <scope>NUCLEOTIDE SEQUENCE [LARGE SCALE GENOMIC DNA]</scope>
    <source>
        <strain evidence="2">CGMCC 1.8859</strain>
    </source>
</reference>
<proteinExistence type="predicted"/>
<keyword evidence="2" id="KW-1185">Reference proteome</keyword>
<dbReference type="RefSeq" id="WP_188707175.1">
    <property type="nucleotide sequence ID" value="NZ_BMLX01000010.1"/>
</dbReference>
<dbReference type="EMBL" id="BMLX01000010">
    <property type="protein sequence ID" value="GGP24129.1"/>
    <property type="molecule type" value="Genomic_DNA"/>
</dbReference>
<evidence type="ECO:0000313" key="2">
    <source>
        <dbReference type="Proteomes" id="UP000637267"/>
    </source>
</evidence>
<protein>
    <recommendedName>
        <fullName evidence="3">DUF2917 family protein</fullName>
    </recommendedName>
</protein>
<dbReference type="Pfam" id="PF11142">
    <property type="entry name" value="DUF2917"/>
    <property type="match status" value="1"/>
</dbReference>
<evidence type="ECO:0008006" key="3">
    <source>
        <dbReference type="Google" id="ProtNLM"/>
    </source>
</evidence>
<sequence>MYSDTRLILQNGALMQLTLRKGYRITCDEGEAWITVTGISRDFVLAGHETLELPPGRALIEGHGTLRVIRTRALPLQMTLWGIMQLSRLARHLRRRAVNVAAPATLH</sequence>
<organism evidence="1 2">
    <name type="scientific">Silvimonas iriomotensis</name>
    <dbReference type="NCBI Taxonomy" id="449662"/>
    <lineage>
        <taxon>Bacteria</taxon>
        <taxon>Pseudomonadati</taxon>
        <taxon>Pseudomonadota</taxon>
        <taxon>Betaproteobacteria</taxon>
        <taxon>Neisseriales</taxon>
        <taxon>Chitinibacteraceae</taxon>
        <taxon>Silvimonas</taxon>
    </lineage>
</organism>
<comment type="caution">
    <text evidence="1">The sequence shown here is derived from an EMBL/GenBank/DDBJ whole genome shotgun (WGS) entry which is preliminary data.</text>
</comment>
<accession>A0ABQ2PFW7</accession>
<evidence type="ECO:0000313" key="1">
    <source>
        <dbReference type="EMBL" id="GGP24129.1"/>
    </source>
</evidence>
<name>A0ABQ2PFW7_9NEIS</name>
<dbReference type="Proteomes" id="UP000637267">
    <property type="component" value="Unassembled WGS sequence"/>
</dbReference>
<dbReference type="InterPro" id="IPR021317">
    <property type="entry name" value="DUF2917"/>
</dbReference>
<gene>
    <name evidence="1" type="ORF">GCM10010970_41290</name>
</gene>